<reference evidence="1" key="1">
    <citation type="submission" date="2018-05" db="EMBL/GenBank/DDBJ databases">
        <authorList>
            <person name="Pedro S.L.S."/>
            <person name="Freitas R.C."/>
            <person name="Barreto A.S."/>
            <person name="Lima A.O.S."/>
        </authorList>
    </citation>
    <scope>NUCLEOTIDE SEQUENCE</scope>
    <source>
        <strain evidence="1">BP203</strain>
        <tissue evidence="1">Muscle</tissue>
    </source>
</reference>
<comment type="caution">
    <text evidence="1">The sequence shown here is derived from an EMBL/GenBank/DDBJ whole genome shotgun (WGS) entry which is preliminary data.</text>
</comment>
<evidence type="ECO:0000313" key="1">
    <source>
        <dbReference type="EMBL" id="NIG57811.1"/>
    </source>
</evidence>
<organism evidence="1 2">
    <name type="scientific">Pontoporia blainvillei</name>
    <name type="common">Franciscana</name>
    <name type="synonym">Delphinus blainvillei</name>
    <dbReference type="NCBI Taxonomy" id="48723"/>
    <lineage>
        <taxon>Eukaryota</taxon>
        <taxon>Metazoa</taxon>
        <taxon>Chordata</taxon>
        <taxon>Craniata</taxon>
        <taxon>Vertebrata</taxon>
        <taxon>Euteleostomi</taxon>
        <taxon>Mammalia</taxon>
        <taxon>Eutheria</taxon>
        <taxon>Laurasiatheria</taxon>
        <taxon>Artiodactyla</taxon>
        <taxon>Whippomorpha</taxon>
        <taxon>Cetacea</taxon>
        <taxon>Odontoceti</taxon>
        <taxon>Pontoporiidae</taxon>
        <taxon>Pontoporia</taxon>
    </lineage>
</organism>
<protein>
    <submittedName>
        <fullName evidence="1">Selenoprotein N, 1</fullName>
    </submittedName>
</protein>
<accession>A0ABX0RY38</accession>
<evidence type="ECO:0000313" key="2">
    <source>
        <dbReference type="Proteomes" id="UP001165941"/>
    </source>
</evidence>
<dbReference type="EMBL" id="PGGH01002453">
    <property type="protein sequence ID" value="NIG57811.1"/>
    <property type="molecule type" value="Genomic_DNA"/>
</dbReference>
<dbReference type="Proteomes" id="UP001165941">
    <property type="component" value="Unassembled WGS sequence"/>
</dbReference>
<gene>
    <name evidence="1" type="ORF">BU61_92</name>
</gene>
<proteinExistence type="predicted"/>
<sequence>MFHPRPFVKTRFAPQGAVACLTATSDFYYTVMFRIHAEFQLSEPPDFPFWFSPGQFTGHIILSKDATHVRDFRLFVPNHRSLNVDMEWLYGASESSNMEVDIGYIPQMELEAAGPSVPSVILDEDGNVIDSRLPSGEPLQFVFEEITWQQELSWEEAARRLEVAMYPFKKVRPDGGSGRTLRETVLESSPILALLNESFISTWSLVKELDDLQNNQEDPSHQKLASLHLEKYSFPVEMMICLPNGTVVHHINANYFLDITSVKPEDVENNVFSFSSTFEDPSTATYMQFLKEGLRRGLPLLQA</sequence>
<dbReference type="PANTHER" id="PTHR16213">
    <property type="entry name" value="SELENOPROTEIN N"/>
    <property type="match status" value="1"/>
</dbReference>
<keyword evidence="2" id="KW-1185">Reference proteome</keyword>
<name>A0ABX0RY38_PONBL</name>
<dbReference type="PANTHER" id="PTHR16213:SF78">
    <property type="entry name" value="SELENOPROTEIN N"/>
    <property type="match status" value="1"/>
</dbReference>